<comment type="caution">
    <text evidence="1">The sequence shown here is derived from an EMBL/GenBank/DDBJ whole genome shotgun (WGS) entry which is preliminary data.</text>
</comment>
<gene>
    <name evidence="1" type="ORF">F6J89_17595</name>
</gene>
<dbReference type="AlphaFoldDB" id="A0A6B3NCT9"/>
<organism evidence="1">
    <name type="scientific">Symploca sp. SIO1C4</name>
    <dbReference type="NCBI Taxonomy" id="2607765"/>
    <lineage>
        <taxon>Bacteria</taxon>
        <taxon>Bacillati</taxon>
        <taxon>Cyanobacteriota</taxon>
        <taxon>Cyanophyceae</taxon>
        <taxon>Coleofasciculales</taxon>
        <taxon>Coleofasciculaceae</taxon>
        <taxon>Symploca</taxon>
    </lineage>
</organism>
<sequence>MKFEVVNNQQTWKCKVNKDGNIPQDSILGFKIIFETSDNPEEWYGYDVYIVISKQEIKNTSTPIPKENEWKKNEGFNKRKNWAIYQMKISFPEQGIDPNKKYFIDPQWWRDVARGLTEGLKIDLYCYLVVDGGGIGDEGMPSSPQKIKVNSCLQKLETLTKATLYSNEAKQQVQNGKTSQKGFAHHQEIKINNLHPGMYTIVQWVQGVFIQWDGDNSTLKYRYLKVPSCGYDSEGYLPEYVQDGSQDSGTPNFFEIDKGLGVDEPGDLPDKKKTWDDFSKELMALRFETQVYLSCDVTGGINSVPTKEKDPLGKDVLINKQITFKPKELVKGELKGAELEKFNQVAWEAVILQLKDQDTSKGYNFKLDDVIKDTWSPPITIPKGIKDIIKAAFKANQPAPMAVIE</sequence>
<dbReference type="EMBL" id="JAAHFQ010000359">
    <property type="protein sequence ID" value="NER29383.1"/>
    <property type="molecule type" value="Genomic_DNA"/>
</dbReference>
<proteinExistence type="predicted"/>
<protein>
    <submittedName>
        <fullName evidence="1">Uncharacterized protein</fullName>
    </submittedName>
</protein>
<accession>A0A6B3NCT9</accession>
<reference evidence="1" key="1">
    <citation type="submission" date="2019-11" db="EMBL/GenBank/DDBJ databases">
        <title>Genomic insights into an expanded diversity of filamentous marine cyanobacteria reveals the extraordinary biosynthetic potential of Moorea and Okeania.</title>
        <authorList>
            <person name="Ferreira Leao T."/>
            <person name="Wang M."/>
            <person name="Moss N."/>
            <person name="Da Silva R."/>
            <person name="Sanders J."/>
            <person name="Nurk S."/>
            <person name="Gurevich A."/>
            <person name="Humphrey G."/>
            <person name="Reher R."/>
            <person name="Zhu Q."/>
            <person name="Belda-Ferre P."/>
            <person name="Glukhov E."/>
            <person name="Rex R."/>
            <person name="Dorrestein P.C."/>
            <person name="Knight R."/>
            <person name="Pevzner P."/>
            <person name="Gerwick W.H."/>
            <person name="Gerwick L."/>
        </authorList>
    </citation>
    <scope>NUCLEOTIDE SEQUENCE</scope>
    <source>
        <strain evidence="1">SIO1C4</strain>
    </source>
</reference>
<evidence type="ECO:0000313" key="1">
    <source>
        <dbReference type="EMBL" id="NER29383.1"/>
    </source>
</evidence>
<name>A0A6B3NCT9_9CYAN</name>